<evidence type="ECO:0000313" key="3">
    <source>
        <dbReference type="Proteomes" id="UP000012488"/>
    </source>
</evidence>
<gene>
    <name evidence="2" type="ORF">MMSR116_27305</name>
</gene>
<evidence type="ECO:0000259" key="1">
    <source>
        <dbReference type="Pfam" id="PF01755"/>
    </source>
</evidence>
<dbReference type="KEGG" id="mmes:MMSR116_27305"/>
<dbReference type="Proteomes" id="UP000012488">
    <property type="component" value="Chromosome"/>
</dbReference>
<reference evidence="2 3" key="1">
    <citation type="journal article" date="2012" name="Genet. Mol. Biol.">
        <title>Analysis of 16S rRNA and mxaF genes revealing insights into Methylobacterium niche-specific plant association.</title>
        <authorList>
            <person name="Dourado M.N."/>
            <person name="Andreote F.D."/>
            <person name="Dini-Andreote F."/>
            <person name="Conti R."/>
            <person name="Araujo J.M."/>
            <person name="Araujo W.L."/>
        </authorList>
    </citation>
    <scope>NUCLEOTIDE SEQUENCE [LARGE SCALE GENOMIC DNA]</scope>
    <source>
        <strain evidence="2 3">SR1.6/6</strain>
    </source>
</reference>
<proteinExistence type="predicted"/>
<dbReference type="InterPro" id="IPR002654">
    <property type="entry name" value="Glyco_trans_25"/>
</dbReference>
<protein>
    <submittedName>
        <fullName evidence="2">Glycosyltransferase family 25 protein</fullName>
    </submittedName>
</protein>
<sequence length="255" mass="28843">MPAVCDDFQSELKLRETIMRIELINLDSSTDRLSRFREVNPHISNFRRFSAINGSTLDRQKLAADGLISEDLSYSDGALGCAMSHIALWSDAVKSGEAITIVEDDAIIGRNFLDHLSSCLARDDNWDIMVWGYHTHFFLWIDFIPGMIGGEVRWEGVDYGRVLKSFAEEKYNLALFKLLNCFGTPCYTISPRGARSLLDHCLPLKTCLVPLERFRIVNQNEGIDSLMNGWYPAAKAYVSVPPIVLPDYNLKSTIR</sequence>
<dbReference type="GO" id="GO:0016740">
    <property type="term" value="F:transferase activity"/>
    <property type="evidence" value="ECO:0007669"/>
    <property type="project" value="UniProtKB-KW"/>
</dbReference>
<dbReference type="Pfam" id="PF01755">
    <property type="entry name" value="Glyco_transf_25"/>
    <property type="match status" value="1"/>
</dbReference>
<name>A0A6B9FR86_9HYPH</name>
<keyword evidence="2" id="KW-0808">Transferase</keyword>
<organism evidence="2 3">
    <name type="scientific">Methylobacterium mesophilicum SR1.6/6</name>
    <dbReference type="NCBI Taxonomy" id="908290"/>
    <lineage>
        <taxon>Bacteria</taxon>
        <taxon>Pseudomonadati</taxon>
        <taxon>Pseudomonadota</taxon>
        <taxon>Alphaproteobacteria</taxon>
        <taxon>Hyphomicrobiales</taxon>
        <taxon>Methylobacteriaceae</taxon>
        <taxon>Methylobacterium</taxon>
    </lineage>
</organism>
<dbReference type="CDD" id="cd06532">
    <property type="entry name" value="Glyco_transf_25"/>
    <property type="match status" value="1"/>
</dbReference>
<reference evidence="2 3" key="2">
    <citation type="journal article" date="2013" name="Genome Announc.">
        <title>Draft Genome Sequence of Methylobacterium mesophilicum Strain SR1.6/6, Isolated from Citrus sinensis.</title>
        <authorList>
            <person name="Marinho Almeida D."/>
            <person name="Dini-Andreote F."/>
            <person name="Camargo Neves A.A."/>
            <person name="Juca Ramos R.T."/>
            <person name="Andreote F.D."/>
            <person name="Carneiro A.R."/>
            <person name="Oliveira de Souza Lima A."/>
            <person name="Caracciolo Gomes de Sa P.H."/>
            <person name="Ribeiro Barbosa M.S."/>
            <person name="Araujo W.L."/>
            <person name="Silva A."/>
        </authorList>
    </citation>
    <scope>NUCLEOTIDE SEQUENCE [LARGE SCALE GENOMIC DNA]</scope>
    <source>
        <strain evidence="2 3">SR1.6/6</strain>
    </source>
</reference>
<feature type="domain" description="Glycosyl transferase family 25" evidence="1">
    <location>
        <begin position="23"/>
        <end position="201"/>
    </location>
</feature>
<accession>A0A6B9FR86</accession>
<dbReference type="EMBL" id="CP043538">
    <property type="protein sequence ID" value="QGY05193.1"/>
    <property type="molecule type" value="Genomic_DNA"/>
</dbReference>
<dbReference type="AlphaFoldDB" id="A0A6B9FR86"/>
<evidence type="ECO:0000313" key="2">
    <source>
        <dbReference type="EMBL" id="QGY05193.1"/>
    </source>
</evidence>